<feature type="transmembrane region" description="Helical" evidence="1">
    <location>
        <begin position="27"/>
        <end position="46"/>
    </location>
</feature>
<gene>
    <name evidence="2" type="ORF">C7212DRAFT_338391</name>
</gene>
<dbReference type="Pfam" id="PF06522">
    <property type="entry name" value="B12D"/>
    <property type="match status" value="1"/>
</dbReference>
<accession>A0A317SC26</accession>
<feature type="non-terminal residue" evidence="2">
    <location>
        <position position="65"/>
    </location>
</feature>
<keyword evidence="3" id="KW-1185">Reference proteome</keyword>
<keyword evidence="1" id="KW-0472">Membrane</keyword>
<sequence>MVMPKQEQSAHTISQRIRMLKKVPPELIPLGIVMAAGVAMAMFSMGKKLYTDKQLRLSRSSRSSE</sequence>
<keyword evidence="1" id="KW-1133">Transmembrane helix</keyword>
<dbReference type="OrthoDB" id="202195at2759"/>
<organism evidence="2 3">
    <name type="scientific">Tuber magnatum</name>
    <name type="common">white Piedmont truffle</name>
    <dbReference type="NCBI Taxonomy" id="42249"/>
    <lineage>
        <taxon>Eukaryota</taxon>
        <taxon>Fungi</taxon>
        <taxon>Dikarya</taxon>
        <taxon>Ascomycota</taxon>
        <taxon>Pezizomycotina</taxon>
        <taxon>Pezizomycetes</taxon>
        <taxon>Pezizales</taxon>
        <taxon>Tuberaceae</taxon>
        <taxon>Tuber</taxon>
    </lineage>
</organism>
<dbReference type="Proteomes" id="UP000246991">
    <property type="component" value="Unassembled WGS sequence"/>
</dbReference>
<proteinExistence type="predicted"/>
<evidence type="ECO:0000313" key="3">
    <source>
        <dbReference type="Proteomes" id="UP000246991"/>
    </source>
</evidence>
<dbReference type="EMBL" id="PYWC01000131">
    <property type="protein sequence ID" value="PWW71865.1"/>
    <property type="molecule type" value="Genomic_DNA"/>
</dbReference>
<dbReference type="AlphaFoldDB" id="A0A317SC26"/>
<name>A0A317SC26_9PEZI</name>
<protein>
    <submittedName>
        <fullName evidence="2">Uncharacterized protein</fullName>
    </submittedName>
</protein>
<comment type="caution">
    <text evidence="2">The sequence shown here is derived from an EMBL/GenBank/DDBJ whole genome shotgun (WGS) entry which is preliminary data.</text>
</comment>
<dbReference type="InterPro" id="IPR010530">
    <property type="entry name" value="B12D"/>
</dbReference>
<evidence type="ECO:0000256" key="1">
    <source>
        <dbReference type="SAM" id="Phobius"/>
    </source>
</evidence>
<reference evidence="2 3" key="1">
    <citation type="submission" date="2018-03" db="EMBL/GenBank/DDBJ databases">
        <title>Genomes of Pezizomycetes fungi and the evolution of truffles.</title>
        <authorList>
            <person name="Murat C."/>
            <person name="Payen T."/>
            <person name="Noel B."/>
            <person name="Kuo A."/>
            <person name="Martin F.M."/>
        </authorList>
    </citation>
    <scope>NUCLEOTIDE SEQUENCE [LARGE SCALE GENOMIC DNA]</scope>
    <source>
        <strain evidence="2">091103-1</strain>
    </source>
</reference>
<keyword evidence="1" id="KW-0812">Transmembrane</keyword>
<evidence type="ECO:0000313" key="2">
    <source>
        <dbReference type="EMBL" id="PWW71865.1"/>
    </source>
</evidence>